<protein>
    <submittedName>
        <fullName evidence="2">Acyl-CoA dehydrogenase</fullName>
    </submittedName>
</protein>
<name>A0A917U7T9_9ACTN</name>
<dbReference type="InterPro" id="IPR011009">
    <property type="entry name" value="Kinase-like_dom_sf"/>
</dbReference>
<dbReference type="Pfam" id="PF01636">
    <property type="entry name" value="APH"/>
    <property type="match status" value="1"/>
</dbReference>
<evidence type="ECO:0000313" key="2">
    <source>
        <dbReference type="EMBL" id="GGM64479.1"/>
    </source>
</evidence>
<organism evidence="2 3">
    <name type="scientific">Dactylosporangium sucinum</name>
    <dbReference type="NCBI Taxonomy" id="1424081"/>
    <lineage>
        <taxon>Bacteria</taxon>
        <taxon>Bacillati</taxon>
        <taxon>Actinomycetota</taxon>
        <taxon>Actinomycetes</taxon>
        <taxon>Micromonosporales</taxon>
        <taxon>Micromonosporaceae</taxon>
        <taxon>Dactylosporangium</taxon>
    </lineage>
</organism>
<dbReference type="InterPro" id="IPR041726">
    <property type="entry name" value="ACAD10_11_N"/>
</dbReference>
<reference evidence="2" key="1">
    <citation type="journal article" date="2014" name="Int. J. Syst. Evol. Microbiol.">
        <title>Complete genome sequence of Corynebacterium casei LMG S-19264T (=DSM 44701T), isolated from a smear-ripened cheese.</title>
        <authorList>
            <consortium name="US DOE Joint Genome Institute (JGI-PGF)"/>
            <person name="Walter F."/>
            <person name="Albersmeier A."/>
            <person name="Kalinowski J."/>
            <person name="Ruckert C."/>
        </authorList>
    </citation>
    <scope>NUCLEOTIDE SEQUENCE</scope>
    <source>
        <strain evidence="2">JCM 19831</strain>
    </source>
</reference>
<dbReference type="InterPro" id="IPR002575">
    <property type="entry name" value="Aminoglycoside_PTrfase"/>
</dbReference>
<dbReference type="AlphaFoldDB" id="A0A917U7T9"/>
<dbReference type="SUPFAM" id="SSF56112">
    <property type="entry name" value="Protein kinase-like (PK-like)"/>
    <property type="match status" value="1"/>
</dbReference>
<dbReference type="PANTHER" id="PTHR21310:SF40">
    <property type="entry name" value="AMINOGLYCOSIDE PHOSPHOTRANSFERASE DOMAIN-CONTAINING PROTEIN-RELATED"/>
    <property type="match status" value="1"/>
</dbReference>
<evidence type="ECO:0000259" key="1">
    <source>
        <dbReference type="Pfam" id="PF01636"/>
    </source>
</evidence>
<dbReference type="CDD" id="cd05154">
    <property type="entry name" value="ACAD10_11_N-like"/>
    <property type="match status" value="1"/>
</dbReference>
<feature type="domain" description="Aminoglycoside phosphotransferase" evidence="1">
    <location>
        <begin position="30"/>
        <end position="258"/>
    </location>
</feature>
<dbReference type="Gene3D" id="3.30.200.20">
    <property type="entry name" value="Phosphorylase Kinase, domain 1"/>
    <property type="match status" value="1"/>
</dbReference>
<comment type="caution">
    <text evidence="2">The sequence shown here is derived from an EMBL/GenBank/DDBJ whole genome shotgun (WGS) entry which is preliminary data.</text>
</comment>
<proteinExistence type="predicted"/>
<dbReference type="Gene3D" id="3.90.1200.10">
    <property type="match status" value="1"/>
</dbReference>
<reference evidence="2" key="2">
    <citation type="submission" date="2020-09" db="EMBL/GenBank/DDBJ databases">
        <authorList>
            <person name="Sun Q."/>
            <person name="Ohkuma M."/>
        </authorList>
    </citation>
    <scope>NUCLEOTIDE SEQUENCE</scope>
    <source>
        <strain evidence="2">JCM 19831</strain>
    </source>
</reference>
<sequence length="337" mass="36593">MAIAAPALDATALTSWLDDNGIPGKDEGLTVEPLSGGMTNLVYRLRRGGQDLVLRMAPGGMSERAGRTMVREYAVLTALEGTAVPHARAWALGADPAVLGGTFYVMDYVDGWSPAASDLWPAPFDADAALRRALALELVEGAAKLSRVDWEARGLSGLGRPDGFHERQVDRWLRQFNEIAFRPLPGLQDAAAWLRGNQPASWSPGIMHGDYQFHNVMYAHGAPARLAAIVDWELSTIGDPLLDLAWVLMSRDWNESKFDLTGMPPDAELVAHYEQHSGRSTAGIDYYLVLARFKMAVILEGGVARSRTDARHERAGSFADISVNLAAEAGAMARRLS</sequence>
<gene>
    <name evidence="2" type="ORF">GCM10007977_077430</name>
</gene>
<accession>A0A917U7T9</accession>
<keyword evidence="3" id="KW-1185">Reference proteome</keyword>
<evidence type="ECO:0000313" key="3">
    <source>
        <dbReference type="Proteomes" id="UP000642070"/>
    </source>
</evidence>
<dbReference type="InterPro" id="IPR051678">
    <property type="entry name" value="AGP_Transferase"/>
</dbReference>
<dbReference type="EMBL" id="BMPI01000050">
    <property type="protein sequence ID" value="GGM64479.1"/>
    <property type="molecule type" value="Genomic_DNA"/>
</dbReference>
<dbReference type="Proteomes" id="UP000642070">
    <property type="component" value="Unassembled WGS sequence"/>
</dbReference>
<dbReference type="RefSeq" id="WP_190255024.1">
    <property type="nucleotide sequence ID" value="NZ_BMPI01000050.1"/>
</dbReference>
<dbReference type="PANTHER" id="PTHR21310">
    <property type="entry name" value="AMINOGLYCOSIDE PHOSPHOTRANSFERASE-RELATED-RELATED"/>
    <property type="match status" value="1"/>
</dbReference>